<evidence type="ECO:0000313" key="2">
    <source>
        <dbReference type="EMBL" id="KAF9075042.1"/>
    </source>
</evidence>
<protein>
    <submittedName>
        <fullName evidence="2">Uncharacterized protein</fullName>
    </submittedName>
</protein>
<accession>A0A9P5Q6M4</accession>
<dbReference type="EMBL" id="JADNRY010000011">
    <property type="protein sequence ID" value="KAF9075042.1"/>
    <property type="molecule type" value="Genomic_DNA"/>
</dbReference>
<gene>
    <name evidence="2" type="ORF">BDP27DRAFT_1316384</name>
    <name evidence="1" type="ORF">BDP27DRAFT_1340288</name>
</gene>
<dbReference type="Proteomes" id="UP000772434">
    <property type="component" value="Unassembled WGS sequence"/>
</dbReference>
<comment type="caution">
    <text evidence="2">The sequence shown here is derived from an EMBL/GenBank/DDBJ whole genome shotgun (WGS) entry which is preliminary data.</text>
</comment>
<name>A0A9P5Q6M4_9AGAR</name>
<organism evidence="2 3">
    <name type="scientific">Rhodocollybia butyracea</name>
    <dbReference type="NCBI Taxonomy" id="206335"/>
    <lineage>
        <taxon>Eukaryota</taxon>
        <taxon>Fungi</taxon>
        <taxon>Dikarya</taxon>
        <taxon>Basidiomycota</taxon>
        <taxon>Agaricomycotina</taxon>
        <taxon>Agaricomycetes</taxon>
        <taxon>Agaricomycetidae</taxon>
        <taxon>Agaricales</taxon>
        <taxon>Marasmiineae</taxon>
        <taxon>Omphalotaceae</taxon>
        <taxon>Rhodocollybia</taxon>
    </lineage>
</organism>
<proteinExistence type="predicted"/>
<evidence type="ECO:0000313" key="1">
    <source>
        <dbReference type="EMBL" id="KAF9060007.1"/>
    </source>
</evidence>
<dbReference type="EMBL" id="JADNRY010000265">
    <property type="protein sequence ID" value="KAF9060007.1"/>
    <property type="molecule type" value="Genomic_DNA"/>
</dbReference>
<sequence>MICSVHNTWRPSPSAVFTETQSRHTHTTPVLPPLHVHDSLTLISNHQPFRPIL</sequence>
<reference evidence="2" key="1">
    <citation type="submission" date="2020-11" db="EMBL/GenBank/DDBJ databases">
        <authorList>
            <consortium name="DOE Joint Genome Institute"/>
            <person name="Ahrendt S."/>
            <person name="Riley R."/>
            <person name="Andreopoulos W."/>
            <person name="Labutti K."/>
            <person name="Pangilinan J."/>
            <person name="Ruiz-Duenas F.J."/>
            <person name="Barrasa J.M."/>
            <person name="Sanchez-Garcia M."/>
            <person name="Camarero S."/>
            <person name="Miyauchi S."/>
            <person name="Serrano A."/>
            <person name="Linde D."/>
            <person name="Babiker R."/>
            <person name="Drula E."/>
            <person name="Ayuso-Fernandez I."/>
            <person name="Pacheco R."/>
            <person name="Padilla G."/>
            <person name="Ferreira P."/>
            <person name="Barriuso J."/>
            <person name="Kellner H."/>
            <person name="Castanera R."/>
            <person name="Alfaro M."/>
            <person name="Ramirez L."/>
            <person name="Pisabarro A.G."/>
            <person name="Kuo A."/>
            <person name="Tritt A."/>
            <person name="Lipzen A."/>
            <person name="He G."/>
            <person name="Yan M."/>
            <person name="Ng V."/>
            <person name="Cullen D."/>
            <person name="Martin F."/>
            <person name="Rosso M.-N."/>
            <person name="Henrissat B."/>
            <person name="Hibbett D."/>
            <person name="Martinez A.T."/>
            <person name="Grigoriev I.V."/>
        </authorList>
    </citation>
    <scope>NUCLEOTIDE SEQUENCE</scope>
    <source>
        <strain evidence="2">AH 40177</strain>
    </source>
</reference>
<keyword evidence="3" id="KW-1185">Reference proteome</keyword>
<evidence type="ECO:0000313" key="3">
    <source>
        <dbReference type="Proteomes" id="UP000772434"/>
    </source>
</evidence>
<dbReference type="AlphaFoldDB" id="A0A9P5Q6M4"/>